<accession>A0A420JB53</accession>
<dbReference type="EMBL" id="MCBQ01000295">
    <property type="protein sequence ID" value="RKF84038.1"/>
    <property type="molecule type" value="Genomic_DNA"/>
</dbReference>
<organism evidence="7 8">
    <name type="scientific">Golovinomyces cichoracearum</name>
    <dbReference type="NCBI Taxonomy" id="62708"/>
    <lineage>
        <taxon>Eukaryota</taxon>
        <taxon>Fungi</taxon>
        <taxon>Dikarya</taxon>
        <taxon>Ascomycota</taxon>
        <taxon>Pezizomycotina</taxon>
        <taxon>Leotiomycetes</taxon>
        <taxon>Erysiphales</taxon>
        <taxon>Erysiphaceae</taxon>
        <taxon>Golovinomyces</taxon>
    </lineage>
</organism>
<dbReference type="PANTHER" id="PTHR11706:SF101">
    <property type="entry name" value="MANGANESE TRANSPORTER SMF1"/>
    <property type="match status" value="1"/>
</dbReference>
<evidence type="ECO:0000256" key="5">
    <source>
        <dbReference type="SAM" id="MobiDB-lite"/>
    </source>
</evidence>
<evidence type="ECO:0000256" key="4">
    <source>
        <dbReference type="ARBA" id="ARBA00023136"/>
    </source>
</evidence>
<dbReference type="NCBIfam" id="NF037982">
    <property type="entry name" value="Nramp_1"/>
    <property type="match status" value="1"/>
</dbReference>
<evidence type="ECO:0000256" key="6">
    <source>
        <dbReference type="SAM" id="Phobius"/>
    </source>
</evidence>
<feature type="transmembrane region" description="Helical" evidence="6">
    <location>
        <begin position="545"/>
        <end position="563"/>
    </location>
</feature>
<feature type="transmembrane region" description="Helical" evidence="6">
    <location>
        <begin position="233"/>
        <end position="256"/>
    </location>
</feature>
<dbReference type="PRINTS" id="PR00447">
    <property type="entry name" value="NATRESASSCMP"/>
</dbReference>
<feature type="transmembrane region" description="Helical" evidence="6">
    <location>
        <begin position="499"/>
        <end position="524"/>
    </location>
</feature>
<feature type="transmembrane region" description="Helical" evidence="6">
    <location>
        <begin position="575"/>
        <end position="595"/>
    </location>
</feature>
<dbReference type="PROSITE" id="PS00237">
    <property type="entry name" value="G_PROTEIN_RECEP_F1_1"/>
    <property type="match status" value="1"/>
</dbReference>
<evidence type="ECO:0000256" key="2">
    <source>
        <dbReference type="ARBA" id="ARBA00022692"/>
    </source>
</evidence>
<comment type="subcellular location">
    <subcellularLocation>
        <location evidence="1">Membrane</location>
        <topology evidence="1">Multi-pass membrane protein</topology>
    </subcellularLocation>
</comment>
<dbReference type="NCBIfam" id="TIGR01197">
    <property type="entry name" value="nramp"/>
    <property type="match status" value="1"/>
</dbReference>
<dbReference type="STRING" id="62708.A0A420JB53"/>
<feature type="transmembrane region" description="Helical" evidence="6">
    <location>
        <begin position="457"/>
        <end position="479"/>
    </location>
</feature>
<gene>
    <name evidence="7" type="ORF">GcM3_002013</name>
</gene>
<keyword evidence="4 6" id="KW-0472">Membrane</keyword>
<keyword evidence="3 6" id="KW-1133">Transmembrane helix</keyword>
<sequence length="676" mass="75342">MNDPSRTEESRGLDCGQAPMALAADLTAREDLNEEVNAGTKKSNEFPDKKKIKRKFQNLLMYRINNATSEDKLESRNHKNGDDDNDDYEKRDEEERDEEKRDEEKRDEEKRDEEERDEEKRDEEKRDEEKRDEEKRDEEKRDTDRDDEKIHDEKRDNKSKSNKKDTEKSDGIGSKLEYITELKIPKEQIWNILATLKEYFKLVGPGFMISVAYIDPGNYSVNISAGATFRFRLLYIGLMANLCSIFFHGLCVRLGSVTGYNLAQACRAFLPAWLNIFLYVIAEISMIATDITEVVGTGIAVNLLIPMIPLEVGCALSILDVIFIRIVSSTSGKLKGLRAFEFFVMALVIGVVICFCIQLCLINTPSVGEVLSGYLPSKELFRSQSIYQACGILGATVMPHSLYLGSALIQPRLKTYDIDHGIISATSDLDTNNSKIYKPSIESINACTKVFITELTICLFIFALFVNSAILITAGSSLYDTPGNDADLFGIHDLLSKSVGPAAGAIFAFALLLSGGSAAIICTLSGQMISSGALHITVSPWLRRLFTRLVSTMPSIIIAHLAGKQGLDDVLDASQAVLSLMLPFITAPLIIFTSLDRYMTVRTPRSHNQNRAMNRVGSISWDLESLPPLETKMGNSWFVIIIAVVIWLVILTMNIANLLGKVIYSIGLLRGHAILN</sequence>
<dbReference type="GO" id="GO:0034755">
    <property type="term" value="P:iron ion transmembrane transport"/>
    <property type="evidence" value="ECO:0007669"/>
    <property type="project" value="TreeGrafter"/>
</dbReference>
<dbReference type="PANTHER" id="PTHR11706">
    <property type="entry name" value="SOLUTE CARRIER PROTEIN FAMILY 11 MEMBER"/>
    <property type="match status" value="1"/>
</dbReference>
<proteinExistence type="predicted"/>
<keyword evidence="2 6" id="KW-0812">Transmembrane</keyword>
<feature type="transmembrane region" description="Helical" evidence="6">
    <location>
        <begin position="637"/>
        <end position="659"/>
    </location>
</feature>
<evidence type="ECO:0000313" key="7">
    <source>
        <dbReference type="EMBL" id="RKF84038.1"/>
    </source>
</evidence>
<feature type="compositionally biased region" description="Basic and acidic residues" evidence="5">
    <location>
        <begin position="69"/>
        <end position="109"/>
    </location>
</feature>
<dbReference type="InterPro" id="IPR001046">
    <property type="entry name" value="NRAMP_fam"/>
</dbReference>
<feature type="transmembrane region" description="Helical" evidence="6">
    <location>
        <begin position="385"/>
        <end position="404"/>
    </location>
</feature>
<keyword evidence="8" id="KW-1185">Reference proteome</keyword>
<dbReference type="Pfam" id="PF01566">
    <property type="entry name" value="Nramp"/>
    <property type="match status" value="1"/>
</dbReference>
<dbReference type="GO" id="GO:0005886">
    <property type="term" value="C:plasma membrane"/>
    <property type="evidence" value="ECO:0007669"/>
    <property type="project" value="TreeGrafter"/>
</dbReference>
<dbReference type="AlphaFoldDB" id="A0A420JB53"/>
<protein>
    <submittedName>
        <fullName evidence="7">Manganese transporter SMF1</fullName>
    </submittedName>
</protein>
<feature type="transmembrane region" description="Helical" evidence="6">
    <location>
        <begin position="268"/>
        <end position="288"/>
    </location>
</feature>
<comment type="caution">
    <text evidence="7">The sequence shown here is derived from an EMBL/GenBank/DDBJ whole genome shotgun (WGS) entry which is preliminary data.</text>
</comment>
<name>A0A420JB53_9PEZI</name>
<dbReference type="Proteomes" id="UP000283383">
    <property type="component" value="Unassembled WGS sequence"/>
</dbReference>
<dbReference type="GO" id="GO:0005384">
    <property type="term" value="F:manganese ion transmembrane transporter activity"/>
    <property type="evidence" value="ECO:0007669"/>
    <property type="project" value="TreeGrafter"/>
</dbReference>
<feature type="transmembrane region" description="Helical" evidence="6">
    <location>
        <begin position="339"/>
        <end position="365"/>
    </location>
</feature>
<dbReference type="GO" id="GO:0015086">
    <property type="term" value="F:cadmium ion transmembrane transporter activity"/>
    <property type="evidence" value="ECO:0007669"/>
    <property type="project" value="TreeGrafter"/>
</dbReference>
<dbReference type="GO" id="GO:0004930">
    <property type="term" value="F:G protein-coupled receptor activity"/>
    <property type="evidence" value="ECO:0007669"/>
    <property type="project" value="InterPro"/>
</dbReference>
<evidence type="ECO:0000256" key="1">
    <source>
        <dbReference type="ARBA" id="ARBA00004141"/>
    </source>
</evidence>
<feature type="region of interest" description="Disordered" evidence="5">
    <location>
        <begin position="66"/>
        <end position="170"/>
    </location>
</feature>
<dbReference type="InterPro" id="IPR000276">
    <property type="entry name" value="GPCR_Rhodpsn"/>
</dbReference>
<feature type="compositionally biased region" description="Basic and acidic residues" evidence="5">
    <location>
        <begin position="118"/>
        <end position="170"/>
    </location>
</feature>
<feature type="transmembrane region" description="Helical" evidence="6">
    <location>
        <begin position="308"/>
        <end position="327"/>
    </location>
</feature>
<dbReference type="GO" id="GO:0030026">
    <property type="term" value="P:intracellular manganese ion homeostasis"/>
    <property type="evidence" value="ECO:0007669"/>
    <property type="project" value="TreeGrafter"/>
</dbReference>
<evidence type="ECO:0000313" key="8">
    <source>
        <dbReference type="Proteomes" id="UP000283383"/>
    </source>
</evidence>
<evidence type="ECO:0000256" key="3">
    <source>
        <dbReference type="ARBA" id="ARBA00022989"/>
    </source>
</evidence>
<reference evidence="7 8" key="1">
    <citation type="journal article" date="2018" name="BMC Genomics">
        <title>Comparative genome analyses reveal sequence features reflecting distinct modes of host-adaptation between dicot and monocot powdery mildew.</title>
        <authorList>
            <person name="Wu Y."/>
            <person name="Ma X."/>
            <person name="Pan Z."/>
            <person name="Kale S.D."/>
            <person name="Song Y."/>
            <person name="King H."/>
            <person name="Zhang Q."/>
            <person name="Presley C."/>
            <person name="Deng X."/>
            <person name="Wei C.I."/>
            <person name="Xiao S."/>
        </authorList>
    </citation>
    <scope>NUCLEOTIDE SEQUENCE [LARGE SCALE GENOMIC DNA]</scope>
    <source>
        <strain evidence="7">UMSG3</strain>
    </source>
</reference>